<keyword evidence="6 8" id="KW-1133">Transmembrane helix</keyword>
<sequence length="94" mass="10024">MNTVYLVCVVVLTAAAVLTLARVTMGPTMLDRSVALDVLISIVICGLAVEAAWNQHLFTLPTLLVLALLGFTGSVSVARYIRGFDDIEDEEDGA</sequence>
<dbReference type="AlphaFoldDB" id="A0A417ZAI7"/>
<keyword evidence="4" id="KW-1003">Cell membrane</keyword>
<evidence type="ECO:0000256" key="7">
    <source>
        <dbReference type="ARBA" id="ARBA00023136"/>
    </source>
</evidence>
<dbReference type="InterPro" id="IPR007208">
    <property type="entry name" value="MrpF/PhaF-like"/>
</dbReference>
<dbReference type="Pfam" id="PF04066">
    <property type="entry name" value="MrpF_PhaF"/>
    <property type="match status" value="1"/>
</dbReference>
<reference evidence="9 10" key="1">
    <citation type="submission" date="2018-08" db="EMBL/GenBank/DDBJ databases">
        <title>Whole genome sequence analysis of Dermacoccus abyssi bacteria isolated from Deep Mariana trench Micromonospora spp reveals genes involved in the environmental adaptation and production of secondary metabolites.</title>
        <authorList>
            <person name="Abdel-Mageed W.M."/>
            <person name="Lehri B."/>
            <person name="Nouioui I."/>
            <person name="Goodfellow I."/>
            <person name="Jaspars M."/>
            <person name="Karlyshev A."/>
        </authorList>
    </citation>
    <scope>NUCLEOTIDE SEQUENCE [LARGE SCALE GENOMIC DNA]</scope>
    <source>
        <strain evidence="9 10">MT1.1</strain>
    </source>
</reference>
<dbReference type="EMBL" id="QWLM01000002">
    <property type="protein sequence ID" value="RHW47657.1"/>
    <property type="molecule type" value="Genomic_DNA"/>
</dbReference>
<dbReference type="PANTHER" id="PTHR34702">
    <property type="entry name" value="NA(+)/H(+) ANTIPORTER SUBUNIT F1"/>
    <property type="match status" value="1"/>
</dbReference>
<evidence type="ECO:0000256" key="6">
    <source>
        <dbReference type="ARBA" id="ARBA00022989"/>
    </source>
</evidence>
<dbReference type="RefSeq" id="WP_118912539.1">
    <property type="nucleotide sequence ID" value="NZ_CBCRVH010000002.1"/>
</dbReference>
<keyword evidence="5 8" id="KW-0812">Transmembrane</keyword>
<feature type="transmembrane region" description="Helical" evidence="8">
    <location>
        <begin position="60"/>
        <end position="81"/>
    </location>
</feature>
<evidence type="ECO:0000256" key="4">
    <source>
        <dbReference type="ARBA" id="ARBA00022475"/>
    </source>
</evidence>
<dbReference type="GO" id="GO:0005886">
    <property type="term" value="C:plasma membrane"/>
    <property type="evidence" value="ECO:0007669"/>
    <property type="project" value="UniProtKB-SubCell"/>
</dbReference>
<keyword evidence="7 8" id="KW-0472">Membrane</keyword>
<name>A0A417ZAI7_9MICO</name>
<comment type="caution">
    <text evidence="9">The sequence shown here is derived from an EMBL/GenBank/DDBJ whole genome shotgun (WGS) entry which is preliminary data.</text>
</comment>
<evidence type="ECO:0000256" key="5">
    <source>
        <dbReference type="ARBA" id="ARBA00022692"/>
    </source>
</evidence>
<feature type="transmembrane region" description="Helical" evidence="8">
    <location>
        <begin position="33"/>
        <end position="53"/>
    </location>
</feature>
<dbReference type="PANTHER" id="PTHR34702:SF1">
    <property type="entry name" value="NA(+)_H(+) ANTIPORTER SUBUNIT F"/>
    <property type="match status" value="1"/>
</dbReference>
<evidence type="ECO:0000256" key="3">
    <source>
        <dbReference type="ARBA" id="ARBA00022448"/>
    </source>
</evidence>
<comment type="similarity">
    <text evidence="2">Belongs to the CPA3 antiporters (TC 2.A.63) subunit F family.</text>
</comment>
<evidence type="ECO:0000256" key="8">
    <source>
        <dbReference type="SAM" id="Phobius"/>
    </source>
</evidence>
<proteinExistence type="inferred from homology"/>
<protein>
    <submittedName>
        <fullName evidence="9">Cation:proton antiporter</fullName>
    </submittedName>
</protein>
<evidence type="ECO:0000256" key="2">
    <source>
        <dbReference type="ARBA" id="ARBA00009212"/>
    </source>
</evidence>
<dbReference type="Proteomes" id="UP000285376">
    <property type="component" value="Unassembled WGS sequence"/>
</dbReference>
<evidence type="ECO:0000313" key="10">
    <source>
        <dbReference type="Proteomes" id="UP000285376"/>
    </source>
</evidence>
<evidence type="ECO:0000256" key="1">
    <source>
        <dbReference type="ARBA" id="ARBA00004651"/>
    </source>
</evidence>
<organism evidence="9 10">
    <name type="scientific">Dermacoccus abyssi</name>
    <dbReference type="NCBI Taxonomy" id="322596"/>
    <lineage>
        <taxon>Bacteria</taxon>
        <taxon>Bacillati</taxon>
        <taxon>Actinomycetota</taxon>
        <taxon>Actinomycetes</taxon>
        <taxon>Micrococcales</taxon>
        <taxon>Dermacoccaceae</taxon>
        <taxon>Dermacoccus</taxon>
    </lineage>
</organism>
<keyword evidence="3" id="KW-0813">Transport</keyword>
<dbReference type="GO" id="GO:0015385">
    <property type="term" value="F:sodium:proton antiporter activity"/>
    <property type="evidence" value="ECO:0007669"/>
    <property type="project" value="TreeGrafter"/>
</dbReference>
<comment type="subcellular location">
    <subcellularLocation>
        <location evidence="1">Cell membrane</location>
        <topology evidence="1">Multi-pass membrane protein</topology>
    </subcellularLocation>
</comment>
<gene>
    <name evidence="9" type="ORF">D1832_02925</name>
</gene>
<evidence type="ECO:0000313" key="9">
    <source>
        <dbReference type="EMBL" id="RHW47657.1"/>
    </source>
</evidence>
<accession>A0A417ZAI7</accession>